<evidence type="ECO:0000313" key="3">
    <source>
        <dbReference type="Proteomes" id="UP001595075"/>
    </source>
</evidence>
<proteinExistence type="predicted"/>
<dbReference type="EMBL" id="JAZHXI010000019">
    <property type="protein sequence ID" value="KAL2061133.1"/>
    <property type="molecule type" value="Genomic_DNA"/>
</dbReference>
<keyword evidence="3" id="KW-1185">Reference proteome</keyword>
<evidence type="ECO:0000256" key="1">
    <source>
        <dbReference type="SAM" id="MobiDB-lite"/>
    </source>
</evidence>
<feature type="non-terminal residue" evidence="2">
    <location>
        <position position="109"/>
    </location>
</feature>
<organism evidence="2 3">
    <name type="scientific">Oculimacula yallundae</name>
    <dbReference type="NCBI Taxonomy" id="86028"/>
    <lineage>
        <taxon>Eukaryota</taxon>
        <taxon>Fungi</taxon>
        <taxon>Dikarya</taxon>
        <taxon>Ascomycota</taxon>
        <taxon>Pezizomycotina</taxon>
        <taxon>Leotiomycetes</taxon>
        <taxon>Helotiales</taxon>
        <taxon>Ploettnerulaceae</taxon>
        <taxon>Oculimacula</taxon>
    </lineage>
</organism>
<feature type="region of interest" description="Disordered" evidence="1">
    <location>
        <begin position="1"/>
        <end position="70"/>
    </location>
</feature>
<evidence type="ECO:0000313" key="2">
    <source>
        <dbReference type="EMBL" id="KAL2061133.1"/>
    </source>
</evidence>
<comment type="caution">
    <text evidence="2">The sequence shown here is derived from an EMBL/GenBank/DDBJ whole genome shotgun (WGS) entry which is preliminary data.</text>
</comment>
<name>A0ABR4BWM5_9HELO</name>
<reference evidence="2 3" key="1">
    <citation type="journal article" date="2024" name="Commun. Biol.">
        <title>Comparative genomic analysis of thermophilic fungi reveals convergent evolutionary adaptations and gene losses.</title>
        <authorList>
            <person name="Steindorff A.S."/>
            <person name="Aguilar-Pontes M.V."/>
            <person name="Robinson A.J."/>
            <person name="Andreopoulos B."/>
            <person name="LaButti K."/>
            <person name="Kuo A."/>
            <person name="Mondo S."/>
            <person name="Riley R."/>
            <person name="Otillar R."/>
            <person name="Haridas S."/>
            <person name="Lipzen A."/>
            <person name="Grimwood J."/>
            <person name="Schmutz J."/>
            <person name="Clum A."/>
            <person name="Reid I.D."/>
            <person name="Moisan M.C."/>
            <person name="Butler G."/>
            <person name="Nguyen T.T.M."/>
            <person name="Dewar K."/>
            <person name="Conant G."/>
            <person name="Drula E."/>
            <person name="Henrissat B."/>
            <person name="Hansel C."/>
            <person name="Singer S."/>
            <person name="Hutchinson M.I."/>
            <person name="de Vries R.P."/>
            <person name="Natvig D.O."/>
            <person name="Powell A.J."/>
            <person name="Tsang A."/>
            <person name="Grigoriev I.V."/>
        </authorList>
    </citation>
    <scope>NUCLEOTIDE SEQUENCE [LARGE SCALE GENOMIC DNA]</scope>
    <source>
        <strain evidence="2 3">CBS 494.80</strain>
    </source>
</reference>
<dbReference type="Proteomes" id="UP001595075">
    <property type="component" value="Unassembled WGS sequence"/>
</dbReference>
<sequence>MTYLETKEPDQQLIHQQSLRRIRRGNNGVPNRSSPESLVCKSLALKPNPPSKRDGNFSMRFRGRNKTNMAGKEQCTSEAICGYKLEDGITQESQWGCWTEKETGNRRNI</sequence>
<accession>A0ABR4BWM5</accession>
<feature type="compositionally biased region" description="Basic and acidic residues" evidence="1">
    <location>
        <begin position="1"/>
        <end position="10"/>
    </location>
</feature>
<protein>
    <submittedName>
        <fullName evidence="2">Uncharacterized protein</fullName>
    </submittedName>
</protein>
<gene>
    <name evidence="2" type="ORF">VTL71DRAFT_7406</name>
</gene>